<dbReference type="EMBL" id="PDEM01000024">
    <property type="protein sequence ID" value="PHZ84360.1"/>
    <property type="molecule type" value="Genomic_DNA"/>
</dbReference>
<dbReference type="RefSeq" id="WP_099473228.1">
    <property type="nucleotide sequence ID" value="NZ_CP041025.1"/>
</dbReference>
<dbReference type="InterPro" id="IPR010836">
    <property type="entry name" value="SapC"/>
</dbReference>
<reference evidence="1 2" key="1">
    <citation type="submission" date="2017-10" db="EMBL/GenBank/DDBJ databases">
        <title>Frigbacter circumglobatus gen. nov. sp. nov., isolated from sediment cultured in situ.</title>
        <authorList>
            <person name="Zhao Z."/>
        </authorList>
    </citation>
    <scope>NUCLEOTIDE SEQUENCE [LARGE SCALE GENOMIC DNA]</scope>
    <source>
        <strain evidence="1 2">ZYL</strain>
    </source>
</reference>
<dbReference type="Proteomes" id="UP000229730">
    <property type="component" value="Unassembled WGS sequence"/>
</dbReference>
<gene>
    <name evidence="1" type="ORF">CRD36_11120</name>
</gene>
<dbReference type="OrthoDB" id="9806524at2"/>
<dbReference type="AlphaFoldDB" id="A0A2G4YQ00"/>
<name>A0A2G4YQ00_9PROT</name>
<keyword evidence="2" id="KW-1185">Reference proteome</keyword>
<evidence type="ECO:0008006" key="3">
    <source>
        <dbReference type="Google" id="ProtNLM"/>
    </source>
</evidence>
<organism evidence="1 2">
    <name type="scientific">Paremcibacter congregatus</name>
    <dbReference type="NCBI Taxonomy" id="2043170"/>
    <lineage>
        <taxon>Bacteria</taxon>
        <taxon>Pseudomonadati</taxon>
        <taxon>Pseudomonadota</taxon>
        <taxon>Alphaproteobacteria</taxon>
        <taxon>Emcibacterales</taxon>
        <taxon>Emcibacteraceae</taxon>
        <taxon>Paremcibacter</taxon>
    </lineage>
</organism>
<accession>A0A2G4YQ00</accession>
<dbReference type="Pfam" id="PF07277">
    <property type="entry name" value="SapC"/>
    <property type="match status" value="1"/>
</dbReference>
<sequence length="252" mass="28482">MAKDKKTETEQPKPVMPTLYNNLVPLMTDVHKDLHMINGQNFSFAAKVNAVPIVIQELPMIIKHYPVVFPADTPGVMLAVLGIRSEQNLFVDDKGSWAADTYIPAYIRRYPFFVARQNEEAEPVICFDDTSDFLGEKGDQALFDKGEATDTLKNIVEFTRTFQQHLEASNDYCRAIDEAGLLEEKEISFNAGDEVKANVNGFKALEREKFDAIEADVLKDWMTKGWVDASVLHLASGGNFDRLWSMDRKRNA</sequence>
<proteinExistence type="predicted"/>
<comment type="caution">
    <text evidence="1">The sequence shown here is derived from an EMBL/GenBank/DDBJ whole genome shotgun (WGS) entry which is preliminary data.</text>
</comment>
<evidence type="ECO:0000313" key="1">
    <source>
        <dbReference type="EMBL" id="PHZ84360.1"/>
    </source>
</evidence>
<protein>
    <recommendedName>
        <fullName evidence="3">Peptidase</fullName>
    </recommendedName>
</protein>
<dbReference type="InParanoid" id="A0A2G4YQ00"/>
<evidence type="ECO:0000313" key="2">
    <source>
        <dbReference type="Proteomes" id="UP000229730"/>
    </source>
</evidence>